<keyword evidence="1 3" id="KW-0489">Methyltransferase</keyword>
<protein>
    <submittedName>
        <fullName evidence="3">SAM-dependent methyltransferase</fullName>
    </submittedName>
</protein>
<evidence type="ECO:0000256" key="1">
    <source>
        <dbReference type="ARBA" id="ARBA00022603"/>
    </source>
</evidence>
<dbReference type="SUPFAM" id="SSF53335">
    <property type="entry name" value="S-adenosyl-L-methionine-dependent methyltransferases"/>
    <property type="match status" value="1"/>
</dbReference>
<comment type="caution">
    <text evidence="3">The sequence shown here is derived from an EMBL/GenBank/DDBJ whole genome shotgun (WGS) entry which is preliminary data.</text>
</comment>
<gene>
    <name evidence="3" type="ORF">GU927_010605</name>
</gene>
<dbReference type="InterPro" id="IPR050602">
    <property type="entry name" value="Malonyl-ACP_OMT"/>
</dbReference>
<keyword evidence="4" id="KW-1185">Reference proteome</keyword>
<reference evidence="3 4" key="1">
    <citation type="submission" date="2021-06" db="EMBL/GenBank/DDBJ databases">
        <title>Rhodobacteraceae bacterium strain HSP-20.</title>
        <authorList>
            <person name="Chen W.-M."/>
        </authorList>
    </citation>
    <scope>NUCLEOTIDE SEQUENCE [LARGE SCALE GENOMIC DNA]</scope>
    <source>
        <strain evidence="3 4">HSP-20</strain>
    </source>
</reference>
<dbReference type="GO" id="GO:0008168">
    <property type="term" value="F:methyltransferase activity"/>
    <property type="evidence" value="ECO:0007669"/>
    <property type="project" value="UniProtKB-KW"/>
</dbReference>
<accession>A0ABS6J7F9</accession>
<keyword evidence="2" id="KW-0808">Transferase</keyword>
<evidence type="ECO:0000313" key="3">
    <source>
        <dbReference type="EMBL" id="MBU9698295.1"/>
    </source>
</evidence>
<sequence length="275" mass="29689">MQTPPILTDRPALTRNRARAKPDALFLHDEVVAEVEERLAEVNRTFTSPAVVTGFPAQWPLPAMAVAGDCDVLDLAVGGHDLVIHMLALHWANDPVGQLVQCRRALRADGLFLGFLFGGQTLAELRACLAQAEAEVTGGLSPRVLPMGEIRELGALLQRAGFALPVADSFTKTVTYGDFAALLHDLRAMGEGNALAARLRRPTRRAVFARAAELYAAHHAGPDGRLRATFEIICLTGWAPDDSQQKPLRPGSAAQRLADALGTDELRLPDRDRNG</sequence>
<dbReference type="RefSeq" id="WP_161762404.1">
    <property type="nucleotide sequence ID" value="NZ_JAAATX020000006.1"/>
</dbReference>
<dbReference type="GO" id="GO:0032259">
    <property type="term" value="P:methylation"/>
    <property type="evidence" value="ECO:0007669"/>
    <property type="project" value="UniProtKB-KW"/>
</dbReference>
<dbReference type="PANTHER" id="PTHR13090:SF1">
    <property type="entry name" value="ARGININE-HYDROXYLASE NDUFAF5, MITOCHONDRIAL"/>
    <property type="match status" value="1"/>
</dbReference>
<name>A0ABS6J7F9_9RHOB</name>
<evidence type="ECO:0000256" key="2">
    <source>
        <dbReference type="ARBA" id="ARBA00022679"/>
    </source>
</evidence>
<organism evidence="3 4">
    <name type="scientific">Paragemmobacter amnigenus</name>
    <dbReference type="NCBI Taxonomy" id="2852097"/>
    <lineage>
        <taxon>Bacteria</taxon>
        <taxon>Pseudomonadati</taxon>
        <taxon>Pseudomonadota</taxon>
        <taxon>Alphaproteobacteria</taxon>
        <taxon>Rhodobacterales</taxon>
        <taxon>Paracoccaceae</taxon>
        <taxon>Paragemmobacter</taxon>
    </lineage>
</organism>
<dbReference type="InterPro" id="IPR029063">
    <property type="entry name" value="SAM-dependent_MTases_sf"/>
</dbReference>
<proteinExistence type="predicted"/>
<dbReference type="Gene3D" id="3.40.50.150">
    <property type="entry name" value="Vaccinia Virus protein VP39"/>
    <property type="match status" value="1"/>
</dbReference>
<dbReference type="EMBL" id="JAAATX020000006">
    <property type="protein sequence ID" value="MBU9698295.1"/>
    <property type="molecule type" value="Genomic_DNA"/>
</dbReference>
<evidence type="ECO:0000313" key="4">
    <source>
        <dbReference type="Proteomes" id="UP000731907"/>
    </source>
</evidence>
<dbReference type="PANTHER" id="PTHR13090">
    <property type="entry name" value="ARGININE-HYDROXYLASE NDUFAF5, MITOCHONDRIAL"/>
    <property type="match status" value="1"/>
</dbReference>
<dbReference type="Proteomes" id="UP000731907">
    <property type="component" value="Unassembled WGS sequence"/>
</dbReference>